<organism evidence="3 4">
    <name type="scientific">Marispirochaeta aestuarii</name>
    <dbReference type="NCBI Taxonomy" id="1963862"/>
    <lineage>
        <taxon>Bacteria</taxon>
        <taxon>Pseudomonadati</taxon>
        <taxon>Spirochaetota</taxon>
        <taxon>Spirochaetia</taxon>
        <taxon>Spirochaetales</taxon>
        <taxon>Spirochaetaceae</taxon>
        <taxon>Marispirochaeta</taxon>
    </lineage>
</organism>
<dbReference type="AlphaFoldDB" id="A0A1Y1RXV9"/>
<comment type="caution">
    <text evidence="3">The sequence shown here is derived from an EMBL/GenBank/DDBJ whole genome shotgun (WGS) entry which is preliminary data.</text>
</comment>
<dbReference type="PANTHER" id="PTHR46118">
    <property type="entry name" value="PROTEIN ABHD11"/>
    <property type="match status" value="1"/>
</dbReference>
<dbReference type="SUPFAM" id="SSF53474">
    <property type="entry name" value="alpha/beta-Hydrolases"/>
    <property type="match status" value="1"/>
</dbReference>
<gene>
    <name evidence="3" type="ORF">B4O97_08975</name>
</gene>
<evidence type="ECO:0000256" key="1">
    <source>
        <dbReference type="ARBA" id="ARBA00022801"/>
    </source>
</evidence>
<feature type="domain" description="AB hydrolase-1" evidence="2">
    <location>
        <begin position="14"/>
        <end position="239"/>
    </location>
</feature>
<dbReference type="InterPro" id="IPR000073">
    <property type="entry name" value="AB_hydrolase_1"/>
</dbReference>
<proteinExistence type="predicted"/>
<dbReference type="PANTHER" id="PTHR46118:SF4">
    <property type="entry name" value="PROTEIN ABHD11"/>
    <property type="match status" value="1"/>
</dbReference>
<dbReference type="GO" id="GO:0016787">
    <property type="term" value="F:hydrolase activity"/>
    <property type="evidence" value="ECO:0007669"/>
    <property type="project" value="UniProtKB-KW"/>
</dbReference>
<accession>A0A1Y1RXV9</accession>
<dbReference type="RefSeq" id="WP_083050188.1">
    <property type="nucleotide sequence ID" value="NZ_MWQY01000009.1"/>
</dbReference>
<keyword evidence="1" id="KW-0378">Hydrolase</keyword>
<keyword evidence="4" id="KW-1185">Reference proteome</keyword>
<protein>
    <recommendedName>
        <fullName evidence="2">AB hydrolase-1 domain-containing protein</fullName>
    </recommendedName>
</protein>
<dbReference type="InterPro" id="IPR029058">
    <property type="entry name" value="AB_hydrolase_fold"/>
</dbReference>
<evidence type="ECO:0000313" key="4">
    <source>
        <dbReference type="Proteomes" id="UP000192343"/>
    </source>
</evidence>
<dbReference type="OrthoDB" id="9775557at2"/>
<sequence>MNLAYKKSGTGQVPLVLLHGLFASKENFHGLSRKLSDDFTVYAPDLRNHGESFHDPDMSYQVMAADLAAFIEETGIAPAMVFGHSVGGKTAMELALSRPELLRALVVEDIAPKRYPPRLEREVRALAELPLGEFTQRSEAEQWMIKRLGNPAVARFLLKNMVSEKDDGFSLRLNIEGIQNNLEKLLDFPQSSRSYHGRVLFIRGGASDYILDEDLPLLQGCFPDFRIETLEGASHWVHAEQSENVAGLVRGLL</sequence>
<evidence type="ECO:0000313" key="3">
    <source>
        <dbReference type="EMBL" id="ORC35299.1"/>
    </source>
</evidence>
<dbReference type="Proteomes" id="UP000192343">
    <property type="component" value="Unassembled WGS sequence"/>
</dbReference>
<dbReference type="Pfam" id="PF00561">
    <property type="entry name" value="Abhydrolase_1"/>
    <property type="match status" value="1"/>
</dbReference>
<name>A0A1Y1RXV9_9SPIO</name>
<reference evidence="3 4" key="1">
    <citation type="submission" date="2017-03" db="EMBL/GenBank/DDBJ databases">
        <title>Draft Genome sequence of Marispirochaeta sp. strain JC444.</title>
        <authorList>
            <person name="Shivani Y."/>
            <person name="Subhash Y."/>
            <person name="Sasikala C."/>
            <person name="Ramana C."/>
        </authorList>
    </citation>
    <scope>NUCLEOTIDE SEQUENCE [LARGE SCALE GENOMIC DNA]</scope>
    <source>
        <strain evidence="3 4">JC444</strain>
    </source>
</reference>
<evidence type="ECO:0000259" key="2">
    <source>
        <dbReference type="Pfam" id="PF00561"/>
    </source>
</evidence>
<dbReference type="Gene3D" id="3.40.50.1820">
    <property type="entry name" value="alpha/beta hydrolase"/>
    <property type="match status" value="1"/>
</dbReference>
<dbReference type="EMBL" id="MWQY01000009">
    <property type="protein sequence ID" value="ORC35299.1"/>
    <property type="molecule type" value="Genomic_DNA"/>
</dbReference>
<dbReference type="STRING" id="1963862.B4O97_08975"/>